<keyword evidence="4 6" id="KW-1133">Transmembrane helix</keyword>
<evidence type="ECO:0000259" key="8">
    <source>
        <dbReference type="PROSITE" id="PS50850"/>
    </source>
</evidence>
<feature type="transmembrane region" description="Helical" evidence="6">
    <location>
        <begin position="328"/>
        <end position="348"/>
    </location>
</feature>
<comment type="subcellular location">
    <subcellularLocation>
        <location evidence="1">Membrane</location>
        <topology evidence="1">Multi-pass membrane protein</topology>
    </subcellularLocation>
</comment>
<keyword evidence="10" id="KW-1185">Reference proteome</keyword>
<dbReference type="PROSITE" id="PS50850">
    <property type="entry name" value="MFS"/>
    <property type="match status" value="1"/>
</dbReference>
<feature type="transmembrane region" description="Helical" evidence="6">
    <location>
        <begin position="263"/>
        <end position="284"/>
    </location>
</feature>
<dbReference type="Gene3D" id="1.20.1250.20">
    <property type="entry name" value="MFS general substrate transporter like domains"/>
    <property type="match status" value="2"/>
</dbReference>
<dbReference type="Proteomes" id="UP001651158">
    <property type="component" value="Unassembled WGS sequence"/>
</dbReference>
<proteinExistence type="predicted"/>
<name>A0ABR4QA26_9CEST</name>
<feature type="transmembrane region" description="Helical" evidence="6">
    <location>
        <begin position="45"/>
        <end position="66"/>
    </location>
</feature>
<evidence type="ECO:0000256" key="5">
    <source>
        <dbReference type="ARBA" id="ARBA00023136"/>
    </source>
</evidence>
<dbReference type="InterPro" id="IPR052983">
    <property type="entry name" value="MFS_Riboflavin_Transporter"/>
</dbReference>
<feature type="domain" description="Major facilitator superfamily (MFS) profile" evidence="8">
    <location>
        <begin position="1"/>
        <end position="444"/>
    </location>
</feature>
<keyword evidence="3 6" id="KW-0812">Transmembrane</keyword>
<feature type="chain" id="PRO_5047365321" evidence="7">
    <location>
        <begin position="22"/>
        <end position="489"/>
    </location>
</feature>
<keyword evidence="2" id="KW-0813">Transport</keyword>
<dbReference type="Pfam" id="PF07690">
    <property type="entry name" value="MFS_1"/>
    <property type="match status" value="2"/>
</dbReference>
<feature type="transmembrane region" description="Helical" evidence="6">
    <location>
        <begin position="177"/>
        <end position="195"/>
    </location>
</feature>
<keyword evidence="5 6" id="KW-0472">Membrane</keyword>
<feature type="transmembrane region" description="Helical" evidence="6">
    <location>
        <begin position="296"/>
        <end position="316"/>
    </location>
</feature>
<sequence>MASVWAFLTVVGAALIHLSLGYNYTVGNMNAYLIPYMNITSGQTVWFHAVVISGQAIAMPLGGLLASKIGFRIVVAVGCILCSGGVALSSLTVQKSLGLFIFTYAVMFGIGMGLPYSVLFTLAADWFPNHRAVVTGIILGGLGMGALVFTPTQTALINPNNAPNNDSTVKDRVPRSFLILAAVMFALQIVGFFLLRKCPSSDADEFDAFSESESSEQTYHVDSQSAAEDDVDFELEAEVNIKDSNVHDVYNYTITEALKSIDFYLIAFIIFFDTVPITLQSSAYKVFGAENHLEDRYLSTIATCTAIFNCSGRVIWGLICDRISFKIPLCWFLAQWAILFGTFPVIATTPVFQYIYPVWVFLLFFSMAGHFVLMPAACSRIFGPKNTATTYGLLYFTTCPSALILAGIVSVHDIKANFPLTFYCCCGLCLLSFTLSIFLKDKYGKWNHALNFCSSACNACRYVPLAAREAKENEFAEVSVVNNNKIYDN</sequence>
<feature type="transmembrane region" description="Helical" evidence="6">
    <location>
        <begin position="420"/>
        <end position="439"/>
    </location>
</feature>
<dbReference type="InterPro" id="IPR020846">
    <property type="entry name" value="MFS_dom"/>
</dbReference>
<accession>A0ABR4QA26</accession>
<dbReference type="EMBL" id="JAKROA010000006">
    <property type="protein sequence ID" value="KAL5106208.1"/>
    <property type="molecule type" value="Genomic_DNA"/>
</dbReference>
<comment type="caution">
    <text evidence="9">The sequence shown here is derived from an EMBL/GenBank/DDBJ whole genome shotgun (WGS) entry which is preliminary data.</text>
</comment>
<feature type="transmembrane region" description="Helical" evidence="6">
    <location>
        <begin position="73"/>
        <end position="93"/>
    </location>
</feature>
<dbReference type="InterPro" id="IPR036259">
    <property type="entry name" value="MFS_trans_sf"/>
</dbReference>
<evidence type="ECO:0000256" key="3">
    <source>
        <dbReference type="ARBA" id="ARBA00022692"/>
    </source>
</evidence>
<evidence type="ECO:0000256" key="7">
    <source>
        <dbReference type="SAM" id="SignalP"/>
    </source>
</evidence>
<feature type="signal peptide" evidence="7">
    <location>
        <begin position="1"/>
        <end position="21"/>
    </location>
</feature>
<evidence type="ECO:0000313" key="10">
    <source>
        <dbReference type="Proteomes" id="UP001651158"/>
    </source>
</evidence>
<feature type="transmembrane region" description="Helical" evidence="6">
    <location>
        <begin position="132"/>
        <end position="157"/>
    </location>
</feature>
<dbReference type="SUPFAM" id="SSF103473">
    <property type="entry name" value="MFS general substrate transporter"/>
    <property type="match status" value="1"/>
</dbReference>
<protein>
    <submittedName>
        <fullName evidence="9">MFS-type transporter YhjX</fullName>
    </submittedName>
</protein>
<feature type="transmembrane region" description="Helical" evidence="6">
    <location>
        <begin position="393"/>
        <end position="414"/>
    </location>
</feature>
<reference evidence="9 10" key="1">
    <citation type="journal article" date="2022" name="Front. Cell. Infect. Microbiol.">
        <title>The Genomes of Two Strains of Taenia crassiceps the Animal Model for the Study of Human Cysticercosis.</title>
        <authorList>
            <person name="Bobes R.J."/>
            <person name="Estrada K."/>
            <person name="Rios-Valencia D.G."/>
            <person name="Calderon-Gallegos A."/>
            <person name="de la Torre P."/>
            <person name="Carrero J.C."/>
            <person name="Sanchez-Flores A."/>
            <person name="Laclette J.P."/>
        </authorList>
    </citation>
    <scope>NUCLEOTIDE SEQUENCE [LARGE SCALE GENOMIC DNA]</scope>
    <source>
        <strain evidence="9">WFUcys</strain>
    </source>
</reference>
<gene>
    <name evidence="9" type="ORF">TcWFU_004992</name>
</gene>
<evidence type="ECO:0000256" key="4">
    <source>
        <dbReference type="ARBA" id="ARBA00022989"/>
    </source>
</evidence>
<evidence type="ECO:0000256" key="1">
    <source>
        <dbReference type="ARBA" id="ARBA00004141"/>
    </source>
</evidence>
<organism evidence="9 10">
    <name type="scientific">Taenia crassiceps</name>
    <dbReference type="NCBI Taxonomy" id="6207"/>
    <lineage>
        <taxon>Eukaryota</taxon>
        <taxon>Metazoa</taxon>
        <taxon>Spiralia</taxon>
        <taxon>Lophotrochozoa</taxon>
        <taxon>Platyhelminthes</taxon>
        <taxon>Cestoda</taxon>
        <taxon>Eucestoda</taxon>
        <taxon>Cyclophyllidea</taxon>
        <taxon>Taeniidae</taxon>
        <taxon>Taenia</taxon>
    </lineage>
</organism>
<dbReference type="PANTHER" id="PTHR43385">
    <property type="entry name" value="RIBOFLAVIN TRANSPORTER RIBJ"/>
    <property type="match status" value="1"/>
</dbReference>
<evidence type="ECO:0000313" key="9">
    <source>
        <dbReference type="EMBL" id="KAL5106208.1"/>
    </source>
</evidence>
<keyword evidence="7" id="KW-0732">Signal</keyword>
<dbReference type="PANTHER" id="PTHR43385:SF1">
    <property type="entry name" value="RIBOFLAVIN TRANSPORTER RIBJ"/>
    <property type="match status" value="1"/>
</dbReference>
<evidence type="ECO:0000256" key="2">
    <source>
        <dbReference type="ARBA" id="ARBA00022448"/>
    </source>
</evidence>
<feature type="transmembrane region" description="Helical" evidence="6">
    <location>
        <begin position="354"/>
        <end position="373"/>
    </location>
</feature>
<dbReference type="InterPro" id="IPR011701">
    <property type="entry name" value="MFS"/>
</dbReference>
<evidence type="ECO:0000256" key="6">
    <source>
        <dbReference type="SAM" id="Phobius"/>
    </source>
</evidence>
<feature type="transmembrane region" description="Helical" evidence="6">
    <location>
        <begin position="99"/>
        <end position="120"/>
    </location>
</feature>